<dbReference type="Proteomes" id="UP001482154">
    <property type="component" value="Unassembled WGS sequence"/>
</dbReference>
<feature type="chain" id="PRO_5046397728" evidence="2">
    <location>
        <begin position="23"/>
        <end position="353"/>
    </location>
</feature>
<feature type="domain" description="Type VII secretion system protein EssD-like" evidence="3">
    <location>
        <begin position="86"/>
        <end position="213"/>
    </location>
</feature>
<dbReference type="Gene3D" id="3.40.570.10">
    <property type="entry name" value="Extracellular Endonuclease, subunit A"/>
    <property type="match status" value="1"/>
</dbReference>
<name>A0ABV1IT14_9FIRM</name>
<keyword evidence="2" id="KW-0732">Signal</keyword>
<protein>
    <submittedName>
        <fullName evidence="4">DNA/RNA non-specific endonuclease</fullName>
    </submittedName>
</protein>
<dbReference type="GO" id="GO:0004519">
    <property type="term" value="F:endonuclease activity"/>
    <property type="evidence" value="ECO:0007669"/>
    <property type="project" value="UniProtKB-KW"/>
</dbReference>
<comment type="caution">
    <text evidence="4">The sequence shown here is derived from an EMBL/GenBank/DDBJ whole genome shotgun (WGS) entry which is preliminary data.</text>
</comment>
<feature type="signal peptide" evidence="2">
    <location>
        <begin position="1"/>
        <end position="22"/>
    </location>
</feature>
<reference evidence="4 5" key="1">
    <citation type="submission" date="2024-04" db="EMBL/GenBank/DDBJ databases">
        <title>Human intestinal bacterial collection.</title>
        <authorList>
            <person name="Pauvert C."/>
            <person name="Hitch T.C.A."/>
            <person name="Clavel T."/>
        </authorList>
    </citation>
    <scope>NUCLEOTIDE SEQUENCE [LARGE SCALE GENOMIC DNA]</scope>
    <source>
        <strain evidence="4 5">CLA-AA-H249</strain>
    </source>
</reference>
<feature type="region of interest" description="Disordered" evidence="1">
    <location>
        <begin position="27"/>
        <end position="81"/>
    </location>
</feature>
<accession>A0ABV1IT14</accession>
<evidence type="ECO:0000256" key="2">
    <source>
        <dbReference type="SAM" id="SignalP"/>
    </source>
</evidence>
<dbReference type="InterPro" id="IPR044929">
    <property type="entry name" value="DNA/RNA_non-sp_Endonuclease_sf"/>
</dbReference>
<dbReference type="Pfam" id="PF13930">
    <property type="entry name" value="Endonuclea_NS_2"/>
    <property type="match status" value="1"/>
</dbReference>
<proteinExistence type="predicted"/>
<dbReference type="InterPro" id="IPR044927">
    <property type="entry name" value="Endonuclea_NS_2"/>
</dbReference>
<feature type="compositionally biased region" description="Low complexity" evidence="1">
    <location>
        <begin position="37"/>
        <end position="55"/>
    </location>
</feature>
<evidence type="ECO:0000256" key="1">
    <source>
        <dbReference type="SAM" id="MobiDB-lite"/>
    </source>
</evidence>
<organism evidence="4 5">
    <name type="scientific">Anaerostipes amylophilus</name>
    <dbReference type="NCBI Taxonomy" id="2981779"/>
    <lineage>
        <taxon>Bacteria</taxon>
        <taxon>Bacillati</taxon>
        <taxon>Bacillota</taxon>
        <taxon>Clostridia</taxon>
        <taxon>Lachnospirales</taxon>
        <taxon>Lachnospiraceae</taxon>
        <taxon>Anaerostipes</taxon>
    </lineage>
</organism>
<sequence length="353" mass="38846">MMRVTKKLYALLIAGMMAVSLAGCQSTNNSSDGNNAQSEQSSKGSTNSSTKSVSSDNIPNFSGNMTVAVDNNNPDFTSKDLTTKSYESYSRLDSEGRCQVAEACVGKDIMPKGKRGTIGMVKPTGWHTAKYNNVDGKYLYNRCHLIAYQLTGENANNKNLITGTRSFNVDGMLPYEEMVGDYVRETGNHVLYRVTPVFDGDDLVAKGVQMEAMSVEDKGEDIKFNVFVYNVQDGVKIDYETGDSEADSSVEVTIENSKANQKYHTDQNSSNNSNSSDSSNNSNSKSYRSNKNTTAAKTNTKTSTSQEIRGNSRSKVYHCPGQRDYDRMGTSKYLVTFKSEKEAQAAGYRKAQR</sequence>
<feature type="compositionally biased region" description="Low complexity" evidence="1">
    <location>
        <begin position="268"/>
        <end position="305"/>
    </location>
</feature>
<feature type="region of interest" description="Disordered" evidence="1">
    <location>
        <begin position="256"/>
        <end position="328"/>
    </location>
</feature>
<evidence type="ECO:0000313" key="5">
    <source>
        <dbReference type="Proteomes" id="UP001482154"/>
    </source>
</evidence>
<evidence type="ECO:0000259" key="3">
    <source>
        <dbReference type="Pfam" id="PF13930"/>
    </source>
</evidence>
<keyword evidence="4" id="KW-0378">Hydrolase</keyword>
<dbReference type="EMBL" id="JBBNIN010000002">
    <property type="protein sequence ID" value="MEQ2710022.1"/>
    <property type="molecule type" value="Genomic_DNA"/>
</dbReference>
<keyword evidence="5" id="KW-1185">Reference proteome</keyword>
<gene>
    <name evidence="4" type="ORF">AAAU51_02365</name>
</gene>
<keyword evidence="4" id="KW-0540">Nuclease</keyword>
<feature type="compositionally biased region" description="Polar residues" evidence="1">
    <location>
        <begin position="27"/>
        <end position="36"/>
    </location>
</feature>
<feature type="compositionally biased region" description="Polar residues" evidence="1">
    <location>
        <begin position="56"/>
        <end position="76"/>
    </location>
</feature>
<dbReference type="PROSITE" id="PS51257">
    <property type="entry name" value="PROKAR_LIPOPROTEIN"/>
    <property type="match status" value="1"/>
</dbReference>
<keyword evidence="4" id="KW-0255">Endonuclease</keyword>
<dbReference type="RefSeq" id="WP_349110266.1">
    <property type="nucleotide sequence ID" value="NZ_JBBNIN010000002.1"/>
</dbReference>
<evidence type="ECO:0000313" key="4">
    <source>
        <dbReference type="EMBL" id="MEQ2710022.1"/>
    </source>
</evidence>